<feature type="compositionally biased region" description="Polar residues" evidence="9">
    <location>
        <begin position="14"/>
        <end position="35"/>
    </location>
</feature>
<evidence type="ECO:0000256" key="2">
    <source>
        <dbReference type="ARBA" id="ARBA00022723"/>
    </source>
</evidence>
<proteinExistence type="predicted"/>
<evidence type="ECO:0000256" key="1">
    <source>
        <dbReference type="ARBA" id="ARBA00004123"/>
    </source>
</evidence>
<name>A0A6A6QRE7_9PEZI</name>
<keyword evidence="12" id="KW-1185">Reference proteome</keyword>
<dbReference type="InterPro" id="IPR051061">
    <property type="entry name" value="Zinc_finger_trans_reg"/>
</dbReference>
<dbReference type="GO" id="GO:0008270">
    <property type="term" value="F:zinc ion binding"/>
    <property type="evidence" value="ECO:0007669"/>
    <property type="project" value="UniProtKB-KW"/>
</dbReference>
<keyword evidence="4" id="KW-0862">Zinc</keyword>
<dbReference type="GO" id="GO:0005634">
    <property type="term" value="C:nucleus"/>
    <property type="evidence" value="ECO:0007669"/>
    <property type="project" value="UniProtKB-SubCell"/>
</dbReference>
<comment type="subcellular location">
    <subcellularLocation>
        <location evidence="1">Nucleus</location>
    </subcellularLocation>
</comment>
<dbReference type="PROSITE" id="PS00028">
    <property type="entry name" value="ZINC_FINGER_C2H2_1"/>
    <property type="match status" value="1"/>
</dbReference>
<dbReference type="PANTHER" id="PTHR46179">
    <property type="entry name" value="ZINC FINGER PROTEIN"/>
    <property type="match status" value="1"/>
</dbReference>
<gene>
    <name evidence="11" type="ORF">BU16DRAFT_589868</name>
</gene>
<dbReference type="AlphaFoldDB" id="A0A6A6QRE7"/>
<organism evidence="11 12">
    <name type="scientific">Lophium mytilinum</name>
    <dbReference type="NCBI Taxonomy" id="390894"/>
    <lineage>
        <taxon>Eukaryota</taxon>
        <taxon>Fungi</taxon>
        <taxon>Dikarya</taxon>
        <taxon>Ascomycota</taxon>
        <taxon>Pezizomycotina</taxon>
        <taxon>Dothideomycetes</taxon>
        <taxon>Pleosporomycetidae</taxon>
        <taxon>Mytilinidiales</taxon>
        <taxon>Mytilinidiaceae</taxon>
        <taxon>Lophium</taxon>
    </lineage>
</organism>
<dbReference type="EMBL" id="MU004190">
    <property type="protein sequence ID" value="KAF2494746.1"/>
    <property type="molecule type" value="Genomic_DNA"/>
</dbReference>
<dbReference type="Pfam" id="PF00096">
    <property type="entry name" value="zf-C2H2"/>
    <property type="match status" value="1"/>
</dbReference>
<sequence length="171" mass="18900">MAPFSGLSTPPPAATTSSISEFVSTSPSAESSTCYNLDAELLASPRQDRPPTSAPSASPSQRTCPLVSPSRCSECGMAFEKPCLLRKHFHRIHNKRYRCTIPGCQQKPFGLRADLVRHEKSRHGEQSAQETFNCPFANCQSAPFRRNDNLKRHMRAKHPSSFPSSRSPTVL</sequence>
<reference evidence="11" key="1">
    <citation type="journal article" date="2020" name="Stud. Mycol.">
        <title>101 Dothideomycetes genomes: a test case for predicting lifestyles and emergence of pathogens.</title>
        <authorList>
            <person name="Haridas S."/>
            <person name="Albert R."/>
            <person name="Binder M."/>
            <person name="Bloem J."/>
            <person name="Labutti K."/>
            <person name="Salamov A."/>
            <person name="Andreopoulos B."/>
            <person name="Baker S."/>
            <person name="Barry K."/>
            <person name="Bills G."/>
            <person name="Bluhm B."/>
            <person name="Cannon C."/>
            <person name="Castanera R."/>
            <person name="Culley D."/>
            <person name="Daum C."/>
            <person name="Ezra D."/>
            <person name="Gonzalez J."/>
            <person name="Henrissat B."/>
            <person name="Kuo A."/>
            <person name="Liang C."/>
            <person name="Lipzen A."/>
            <person name="Lutzoni F."/>
            <person name="Magnuson J."/>
            <person name="Mondo S."/>
            <person name="Nolan M."/>
            <person name="Ohm R."/>
            <person name="Pangilinan J."/>
            <person name="Park H.-J."/>
            <person name="Ramirez L."/>
            <person name="Alfaro M."/>
            <person name="Sun H."/>
            <person name="Tritt A."/>
            <person name="Yoshinaga Y."/>
            <person name="Zwiers L.-H."/>
            <person name="Turgeon B."/>
            <person name="Goodwin S."/>
            <person name="Spatafora J."/>
            <person name="Crous P."/>
            <person name="Grigoriev I."/>
        </authorList>
    </citation>
    <scope>NUCLEOTIDE SEQUENCE</scope>
    <source>
        <strain evidence="11">CBS 269.34</strain>
    </source>
</reference>
<keyword evidence="5" id="KW-0805">Transcription regulation</keyword>
<feature type="domain" description="C2H2-type" evidence="10">
    <location>
        <begin position="70"/>
        <end position="98"/>
    </location>
</feature>
<dbReference type="SMART" id="SM00355">
    <property type="entry name" value="ZnF_C2H2"/>
    <property type="match status" value="3"/>
</dbReference>
<keyword evidence="6" id="KW-0804">Transcription</keyword>
<accession>A0A6A6QRE7</accession>
<dbReference type="Proteomes" id="UP000799750">
    <property type="component" value="Unassembled WGS sequence"/>
</dbReference>
<evidence type="ECO:0000313" key="12">
    <source>
        <dbReference type="Proteomes" id="UP000799750"/>
    </source>
</evidence>
<feature type="region of interest" description="Disordered" evidence="9">
    <location>
        <begin position="1"/>
        <end position="66"/>
    </location>
</feature>
<evidence type="ECO:0000259" key="10">
    <source>
        <dbReference type="PROSITE" id="PS50157"/>
    </source>
</evidence>
<keyword evidence="2" id="KW-0479">Metal-binding</keyword>
<dbReference type="InterPro" id="IPR059009">
    <property type="entry name" value="Znf_C2H2_17_1st"/>
</dbReference>
<evidence type="ECO:0000256" key="3">
    <source>
        <dbReference type="ARBA" id="ARBA00022771"/>
    </source>
</evidence>
<evidence type="ECO:0000256" key="4">
    <source>
        <dbReference type="ARBA" id="ARBA00022833"/>
    </source>
</evidence>
<dbReference type="GO" id="GO:0006357">
    <property type="term" value="P:regulation of transcription by RNA polymerase II"/>
    <property type="evidence" value="ECO:0007669"/>
    <property type="project" value="TreeGrafter"/>
</dbReference>
<protein>
    <recommendedName>
        <fullName evidence="10">C2H2-type domain-containing protein</fullName>
    </recommendedName>
</protein>
<dbReference type="OrthoDB" id="3798762at2759"/>
<evidence type="ECO:0000256" key="9">
    <source>
        <dbReference type="SAM" id="MobiDB-lite"/>
    </source>
</evidence>
<evidence type="ECO:0000256" key="6">
    <source>
        <dbReference type="ARBA" id="ARBA00023163"/>
    </source>
</evidence>
<evidence type="ECO:0000256" key="8">
    <source>
        <dbReference type="PROSITE-ProRule" id="PRU00042"/>
    </source>
</evidence>
<evidence type="ECO:0000256" key="5">
    <source>
        <dbReference type="ARBA" id="ARBA00023015"/>
    </source>
</evidence>
<dbReference type="Gene3D" id="3.30.160.60">
    <property type="entry name" value="Classic Zinc Finger"/>
    <property type="match status" value="2"/>
</dbReference>
<keyword evidence="3 8" id="KW-0863">Zinc-finger</keyword>
<evidence type="ECO:0000313" key="11">
    <source>
        <dbReference type="EMBL" id="KAF2494746.1"/>
    </source>
</evidence>
<feature type="compositionally biased region" description="Low complexity" evidence="9">
    <location>
        <begin position="50"/>
        <end position="60"/>
    </location>
</feature>
<dbReference type="PANTHER" id="PTHR46179:SF13">
    <property type="entry name" value="C2H2-TYPE DOMAIN-CONTAINING PROTEIN"/>
    <property type="match status" value="1"/>
</dbReference>
<keyword evidence="7" id="KW-0539">Nucleus</keyword>
<evidence type="ECO:0000256" key="7">
    <source>
        <dbReference type="ARBA" id="ARBA00023242"/>
    </source>
</evidence>
<dbReference type="PROSITE" id="PS50157">
    <property type="entry name" value="ZINC_FINGER_C2H2_2"/>
    <property type="match status" value="1"/>
</dbReference>
<dbReference type="InterPro" id="IPR013087">
    <property type="entry name" value="Znf_C2H2_type"/>
</dbReference>
<dbReference type="Pfam" id="PF26177">
    <property type="entry name" value="zf_C2H2_17_1st"/>
    <property type="match status" value="1"/>
</dbReference>